<feature type="compositionally biased region" description="Low complexity" evidence="6">
    <location>
        <begin position="298"/>
        <end position="310"/>
    </location>
</feature>
<protein>
    <submittedName>
        <fullName evidence="8">Forkhead box protein J3</fullName>
    </submittedName>
</protein>
<proteinExistence type="predicted"/>
<gene>
    <name evidence="8" type="ORF">MFIFM68171_00102</name>
</gene>
<feature type="region of interest" description="Disordered" evidence="6">
    <location>
        <begin position="282"/>
        <end position="311"/>
    </location>
</feature>
<comment type="subcellular location">
    <subcellularLocation>
        <location evidence="5">Nucleus</location>
    </subcellularLocation>
</comment>
<dbReference type="InterPro" id="IPR001766">
    <property type="entry name" value="Fork_head_dom"/>
</dbReference>
<keyword evidence="9" id="KW-1185">Reference proteome</keyword>
<evidence type="ECO:0000256" key="5">
    <source>
        <dbReference type="PROSITE-ProRule" id="PRU00089"/>
    </source>
</evidence>
<feature type="compositionally biased region" description="Polar residues" evidence="6">
    <location>
        <begin position="173"/>
        <end position="188"/>
    </location>
</feature>
<dbReference type="PRINTS" id="PR00053">
    <property type="entry name" value="FORKHEAD"/>
</dbReference>
<evidence type="ECO:0000259" key="7">
    <source>
        <dbReference type="PROSITE" id="PS50039"/>
    </source>
</evidence>
<sequence>MSPDSLYCVGDPEYPSTFPPSDCLAVDPGPDGELLRSARLDKEAQLSREMPAVSNSETVSSSPSQQLTQMNLSPSARHAGPQFAGEMTGIMSSGGPESRRPYVTSHVRGGPVWNAPLGTPTGNDGPENYTLHTSPTVTGLERHVGSAQSSPRSWAPPDQVQVGPTPWEPGSEPLQNPYHTLDPQTSGLPQREGDSFVQNRSAPISSPFPTGTFQSSDALGSDFRAGYLASPRDGDSSTPESSHPLSPCSIALGASVEEGVPSPAPGLATAEDVATVQALNDSVAGGHSRQDSRNSPTNGGSASNDAAANNKNEEPYAQLIYRALMSNPRYAMTLQEIYQWFRENTDKYKNDSNKGWMNSIRHNLSMNQAFTKRDRRSISSKGGDTEKGSAGTTLSSLSSQGDSKKSTEWFLEPWAIEEGVQSTTRYRKGTQSGRSAVRHRSVLSSTRGYGGIQFGSGRDLSRYGSADRKRGRIMRHAPVHNASAAAASQMQHYHLAHHNHQQTLHGPISEPPAYAHYFANGPSHVQMADVGSPGVINRAAIDPELDFAGSQAFQSATPGHHHHQHQRARSDLTVDEPATPEPPSYGDESSLPLPDLRAAAQPSSSMSANANGLYYTMGEGTNHGGSGGGVPLLTSYAPQGATYEDVYIFGGLDMVDGQPTYQPHAF</sequence>
<evidence type="ECO:0000256" key="2">
    <source>
        <dbReference type="ARBA" id="ARBA00023125"/>
    </source>
</evidence>
<dbReference type="PROSITE" id="PS50039">
    <property type="entry name" value="FORK_HEAD_3"/>
    <property type="match status" value="1"/>
</dbReference>
<keyword evidence="1" id="KW-0805">Transcription regulation</keyword>
<feature type="DNA-binding region" description="Fork-head" evidence="5">
    <location>
        <begin position="311"/>
        <end position="430"/>
    </location>
</feature>
<feature type="region of interest" description="Disordered" evidence="6">
    <location>
        <begin position="132"/>
        <end position="248"/>
    </location>
</feature>
<comment type="caution">
    <text evidence="8">The sequence shown here is derived from an EMBL/GenBank/DDBJ whole genome shotgun (WGS) entry which is preliminary data.</text>
</comment>
<accession>A0ABQ0FWJ7</accession>
<dbReference type="InterPro" id="IPR045912">
    <property type="entry name" value="FOXJ2/3-like"/>
</dbReference>
<feature type="region of interest" description="Disordered" evidence="6">
    <location>
        <begin position="1"/>
        <end position="102"/>
    </location>
</feature>
<evidence type="ECO:0000313" key="8">
    <source>
        <dbReference type="EMBL" id="GAB1309892.1"/>
    </source>
</evidence>
<dbReference type="SMART" id="SM00339">
    <property type="entry name" value="FH"/>
    <property type="match status" value="1"/>
</dbReference>
<evidence type="ECO:0000313" key="9">
    <source>
        <dbReference type="Proteomes" id="UP001628179"/>
    </source>
</evidence>
<feature type="compositionally biased region" description="Polar residues" evidence="6">
    <location>
        <begin position="65"/>
        <end position="74"/>
    </location>
</feature>
<evidence type="ECO:0000256" key="6">
    <source>
        <dbReference type="SAM" id="MobiDB-lite"/>
    </source>
</evidence>
<evidence type="ECO:0000256" key="4">
    <source>
        <dbReference type="ARBA" id="ARBA00023242"/>
    </source>
</evidence>
<dbReference type="PANTHER" id="PTHR46078">
    <property type="entry name" value="FORKHEAD BOX PROTEIN J2 FAMILY MEMBER"/>
    <property type="match status" value="1"/>
</dbReference>
<evidence type="ECO:0000256" key="1">
    <source>
        <dbReference type="ARBA" id="ARBA00023015"/>
    </source>
</evidence>
<dbReference type="InterPro" id="IPR036388">
    <property type="entry name" value="WH-like_DNA-bd_sf"/>
</dbReference>
<feature type="compositionally biased region" description="Polar residues" evidence="6">
    <location>
        <begin position="196"/>
        <end position="218"/>
    </location>
</feature>
<dbReference type="Proteomes" id="UP001628179">
    <property type="component" value="Unassembled WGS sequence"/>
</dbReference>
<reference evidence="8 9" key="1">
    <citation type="submission" date="2024-09" db="EMBL/GenBank/DDBJ databases">
        <title>Itraconazole resistance in Madurella fahalii resulting from another homologue of gene encoding cytochrome P450 14-alpha sterol demethylase (CYP51).</title>
        <authorList>
            <person name="Yoshioka I."/>
            <person name="Fahal A.H."/>
            <person name="Kaneko S."/>
            <person name="Yaguchi T."/>
        </authorList>
    </citation>
    <scope>NUCLEOTIDE SEQUENCE [LARGE SCALE GENOMIC DNA]</scope>
    <source>
        <strain evidence="8 9">IFM 68171</strain>
    </source>
</reference>
<feature type="region of interest" description="Disordered" evidence="6">
    <location>
        <begin position="554"/>
        <end position="604"/>
    </location>
</feature>
<feature type="region of interest" description="Disordered" evidence="6">
    <location>
        <begin position="370"/>
        <end position="403"/>
    </location>
</feature>
<feature type="compositionally biased region" description="Basic and acidic residues" evidence="6">
    <location>
        <begin position="33"/>
        <end position="46"/>
    </location>
</feature>
<feature type="compositionally biased region" description="Polar residues" evidence="6">
    <location>
        <begin position="422"/>
        <end position="434"/>
    </location>
</feature>
<dbReference type="SUPFAM" id="SSF46785">
    <property type="entry name" value="Winged helix' DNA-binding domain"/>
    <property type="match status" value="1"/>
</dbReference>
<dbReference type="EMBL" id="BAAFSV010000001">
    <property type="protein sequence ID" value="GAB1309892.1"/>
    <property type="molecule type" value="Genomic_DNA"/>
</dbReference>
<keyword evidence="2 5" id="KW-0238">DNA-binding</keyword>
<name>A0ABQ0FWJ7_9PEZI</name>
<dbReference type="RefSeq" id="XP_070911625.1">
    <property type="nucleotide sequence ID" value="XM_071055524.1"/>
</dbReference>
<feature type="domain" description="Fork-head" evidence="7">
    <location>
        <begin position="311"/>
        <end position="430"/>
    </location>
</feature>
<keyword evidence="4 5" id="KW-0539">Nucleus</keyword>
<feature type="compositionally biased region" description="Low complexity" evidence="6">
    <location>
        <begin position="54"/>
        <end position="64"/>
    </location>
</feature>
<keyword evidence="3" id="KW-0804">Transcription</keyword>
<feature type="region of interest" description="Disordered" evidence="6">
    <location>
        <begin position="422"/>
        <end position="441"/>
    </location>
</feature>
<dbReference type="PANTHER" id="PTHR46078:SF2">
    <property type="entry name" value="FORK-HEAD DOMAIN-CONTAINING PROTEIN"/>
    <property type="match status" value="1"/>
</dbReference>
<dbReference type="GeneID" id="98170847"/>
<organism evidence="8 9">
    <name type="scientific">Madurella fahalii</name>
    <dbReference type="NCBI Taxonomy" id="1157608"/>
    <lineage>
        <taxon>Eukaryota</taxon>
        <taxon>Fungi</taxon>
        <taxon>Dikarya</taxon>
        <taxon>Ascomycota</taxon>
        <taxon>Pezizomycotina</taxon>
        <taxon>Sordariomycetes</taxon>
        <taxon>Sordariomycetidae</taxon>
        <taxon>Sordariales</taxon>
        <taxon>Sordariales incertae sedis</taxon>
        <taxon>Madurella</taxon>
    </lineage>
</organism>
<dbReference type="InterPro" id="IPR036390">
    <property type="entry name" value="WH_DNA-bd_sf"/>
</dbReference>
<dbReference type="Pfam" id="PF00250">
    <property type="entry name" value="Forkhead"/>
    <property type="match status" value="1"/>
</dbReference>
<evidence type="ECO:0000256" key="3">
    <source>
        <dbReference type="ARBA" id="ARBA00023163"/>
    </source>
</evidence>
<feature type="compositionally biased region" description="Low complexity" evidence="6">
    <location>
        <begin position="388"/>
        <end position="401"/>
    </location>
</feature>
<dbReference type="Gene3D" id="1.10.10.10">
    <property type="entry name" value="Winged helix-like DNA-binding domain superfamily/Winged helix DNA-binding domain"/>
    <property type="match status" value="1"/>
</dbReference>